<reference evidence="10" key="1">
    <citation type="journal article" date="2021" name="Microorganisms">
        <title>Acidisoma silvae sp. nov. and Acidisomacellulosilytica sp. nov., Two Acidophilic Bacteria Isolated from Decaying Wood, Hydrolyzing Cellulose and Producing Poly-3-hydroxybutyrate.</title>
        <authorList>
            <person name="Mieszkin S."/>
            <person name="Pouder E."/>
            <person name="Uroz S."/>
            <person name="Simon-Colin C."/>
            <person name="Alain K."/>
        </authorList>
    </citation>
    <scope>NUCLEOTIDE SEQUENCE</scope>
    <source>
        <strain evidence="10">HW T2.11</strain>
    </source>
</reference>
<evidence type="ECO:0000313" key="10">
    <source>
        <dbReference type="EMBL" id="MCB8875081.1"/>
    </source>
</evidence>
<dbReference type="Gene3D" id="3.40.50.300">
    <property type="entry name" value="P-loop containing nucleotide triphosphate hydrolases"/>
    <property type="match status" value="1"/>
</dbReference>
<dbReference type="GO" id="GO:0005524">
    <property type="term" value="F:ATP binding"/>
    <property type="evidence" value="ECO:0007669"/>
    <property type="project" value="UniProtKB-KW"/>
</dbReference>
<keyword evidence="11" id="KW-1185">Reference proteome</keyword>
<protein>
    <submittedName>
        <fullName evidence="10">ATP-binding cassette domain-containing protein</fullName>
    </submittedName>
</protein>
<proteinExistence type="predicted"/>
<evidence type="ECO:0000256" key="6">
    <source>
        <dbReference type="ARBA" id="ARBA00023136"/>
    </source>
</evidence>
<dbReference type="InterPro" id="IPR027417">
    <property type="entry name" value="P-loop_NTPase"/>
</dbReference>
<dbReference type="SUPFAM" id="SSF52540">
    <property type="entry name" value="P-loop containing nucleoside triphosphate hydrolases"/>
    <property type="match status" value="1"/>
</dbReference>
<evidence type="ECO:0000313" key="11">
    <source>
        <dbReference type="Proteomes" id="UP000708298"/>
    </source>
</evidence>
<evidence type="ECO:0000259" key="8">
    <source>
        <dbReference type="PROSITE" id="PS50893"/>
    </source>
</evidence>
<dbReference type="PANTHER" id="PTHR24221">
    <property type="entry name" value="ATP-BINDING CASSETTE SUB-FAMILY B"/>
    <property type="match status" value="1"/>
</dbReference>
<keyword evidence="3" id="KW-0547">Nucleotide-binding</keyword>
<evidence type="ECO:0000256" key="1">
    <source>
        <dbReference type="ARBA" id="ARBA00004651"/>
    </source>
</evidence>
<dbReference type="InterPro" id="IPR036640">
    <property type="entry name" value="ABC1_TM_sf"/>
</dbReference>
<feature type="transmembrane region" description="Helical" evidence="7">
    <location>
        <begin position="117"/>
        <end position="135"/>
    </location>
</feature>
<evidence type="ECO:0000256" key="5">
    <source>
        <dbReference type="ARBA" id="ARBA00022989"/>
    </source>
</evidence>
<gene>
    <name evidence="10" type="ORF">ASILVAE211_07805</name>
</gene>
<accession>A0A963YQ82</accession>
<dbReference type="PANTHER" id="PTHR24221:SF654">
    <property type="entry name" value="ATP-BINDING CASSETTE SUB-FAMILY B MEMBER 6"/>
    <property type="match status" value="1"/>
</dbReference>
<keyword evidence="2 7" id="KW-0812">Transmembrane</keyword>
<reference evidence="10" key="2">
    <citation type="submission" date="2021-01" db="EMBL/GenBank/DDBJ databases">
        <authorList>
            <person name="Mieszkin S."/>
            <person name="Pouder E."/>
            <person name="Alain K."/>
        </authorList>
    </citation>
    <scope>NUCLEOTIDE SEQUENCE</scope>
    <source>
        <strain evidence="10">HW T2.11</strain>
    </source>
</reference>
<evidence type="ECO:0000256" key="2">
    <source>
        <dbReference type="ARBA" id="ARBA00022692"/>
    </source>
</evidence>
<keyword evidence="4 10" id="KW-0067">ATP-binding</keyword>
<dbReference type="SMART" id="SM00382">
    <property type="entry name" value="AAA"/>
    <property type="match status" value="1"/>
</dbReference>
<name>A0A963YQ82_9PROT</name>
<feature type="domain" description="ABC transmembrane type-1" evidence="9">
    <location>
        <begin position="1"/>
        <end position="247"/>
    </location>
</feature>
<comment type="subcellular location">
    <subcellularLocation>
        <location evidence="1">Cell membrane</location>
        <topology evidence="1">Multi-pass membrane protein</topology>
    </subcellularLocation>
</comment>
<evidence type="ECO:0000256" key="7">
    <source>
        <dbReference type="SAM" id="Phobius"/>
    </source>
</evidence>
<dbReference type="PROSITE" id="PS50893">
    <property type="entry name" value="ABC_TRANSPORTER_2"/>
    <property type="match status" value="1"/>
</dbReference>
<dbReference type="InterPro" id="IPR011527">
    <property type="entry name" value="ABC1_TM_dom"/>
</dbReference>
<dbReference type="GO" id="GO:0016887">
    <property type="term" value="F:ATP hydrolysis activity"/>
    <property type="evidence" value="ECO:0007669"/>
    <property type="project" value="InterPro"/>
</dbReference>
<dbReference type="InterPro" id="IPR003593">
    <property type="entry name" value="AAA+_ATPase"/>
</dbReference>
<dbReference type="GO" id="GO:0140359">
    <property type="term" value="F:ABC-type transporter activity"/>
    <property type="evidence" value="ECO:0007669"/>
    <property type="project" value="InterPro"/>
</dbReference>
<dbReference type="Proteomes" id="UP000708298">
    <property type="component" value="Unassembled WGS sequence"/>
</dbReference>
<comment type="caution">
    <text evidence="10">The sequence shown here is derived from an EMBL/GenBank/DDBJ whole genome shotgun (WGS) entry which is preliminary data.</text>
</comment>
<sequence>MAVAAGSVALLGVSGWFITASALAGLAGPLAAGAFNYLLPAAIIRLCAILRTGGRYAERVIGHDAALGALARLRPKIFAGIMAAPVKFALGLSVGDASSRMVQDVDLLEARFVRIPVPWGLAVGVLTGMVILVPAGIAPALATLAILGITIGCGWLLACLSAEAGRNVQRVTARLKDRYATLVSSASELRAYGLENWAAQEIARESEALLKAQKQLTAWGGWFALLQATAAGLAAMLAMALSAHQFLPLAAMAALGAAMTVDCAGPFLRGLEAQGGWAEAAHRLERLLEAPTVSTGIAVRPAERPEIRFLRFGAVLVPGSVTGLTGRSGIGKTTILEKLVGLRHDDDVTILLDRWSLPVIDPADLRRAFAYAPQDAAMLAGSVRDNLRLAAGEATDDLLWQALEDAALADTIRALPQGLDTWIGENGAVLSGGERRRLSLARAYLRAAPWLLLDEPTAGLDQATEQRVVERLRARLAASGQGAIIVSHRPAPLALCTALITLHESGAEVLGQSAEGPSRLGGHSLHISPAV</sequence>
<dbReference type="Gene3D" id="1.20.1560.10">
    <property type="entry name" value="ABC transporter type 1, transmembrane domain"/>
    <property type="match status" value="1"/>
</dbReference>
<keyword evidence="5 7" id="KW-1133">Transmembrane helix</keyword>
<dbReference type="AlphaFoldDB" id="A0A963YQ82"/>
<organism evidence="10 11">
    <name type="scientific">Acidisoma silvae</name>
    <dbReference type="NCBI Taxonomy" id="2802396"/>
    <lineage>
        <taxon>Bacteria</taxon>
        <taxon>Pseudomonadati</taxon>
        <taxon>Pseudomonadota</taxon>
        <taxon>Alphaproteobacteria</taxon>
        <taxon>Acetobacterales</taxon>
        <taxon>Acidocellaceae</taxon>
        <taxon>Acidisoma</taxon>
    </lineage>
</organism>
<dbReference type="PROSITE" id="PS50929">
    <property type="entry name" value="ABC_TM1F"/>
    <property type="match status" value="1"/>
</dbReference>
<feature type="domain" description="ABC transporter" evidence="8">
    <location>
        <begin position="288"/>
        <end position="529"/>
    </location>
</feature>
<dbReference type="GO" id="GO:0005886">
    <property type="term" value="C:plasma membrane"/>
    <property type="evidence" value="ECO:0007669"/>
    <property type="project" value="UniProtKB-SubCell"/>
</dbReference>
<dbReference type="SUPFAM" id="SSF90123">
    <property type="entry name" value="ABC transporter transmembrane region"/>
    <property type="match status" value="1"/>
</dbReference>
<evidence type="ECO:0000256" key="3">
    <source>
        <dbReference type="ARBA" id="ARBA00022741"/>
    </source>
</evidence>
<dbReference type="EMBL" id="JAESVB010000002">
    <property type="protein sequence ID" value="MCB8875081.1"/>
    <property type="molecule type" value="Genomic_DNA"/>
</dbReference>
<feature type="transmembrane region" description="Helical" evidence="7">
    <location>
        <begin position="219"/>
        <end position="240"/>
    </location>
</feature>
<feature type="transmembrane region" description="Helical" evidence="7">
    <location>
        <begin position="141"/>
        <end position="160"/>
    </location>
</feature>
<dbReference type="InterPro" id="IPR017871">
    <property type="entry name" value="ABC_transporter-like_CS"/>
</dbReference>
<keyword evidence="6 7" id="KW-0472">Membrane</keyword>
<dbReference type="PROSITE" id="PS00211">
    <property type="entry name" value="ABC_TRANSPORTER_1"/>
    <property type="match status" value="1"/>
</dbReference>
<dbReference type="InterPro" id="IPR039421">
    <property type="entry name" value="Type_1_exporter"/>
</dbReference>
<dbReference type="Pfam" id="PF00664">
    <property type="entry name" value="ABC_membrane"/>
    <property type="match status" value="1"/>
</dbReference>
<evidence type="ECO:0000256" key="4">
    <source>
        <dbReference type="ARBA" id="ARBA00022840"/>
    </source>
</evidence>
<evidence type="ECO:0000259" key="9">
    <source>
        <dbReference type="PROSITE" id="PS50929"/>
    </source>
</evidence>
<dbReference type="Pfam" id="PF00005">
    <property type="entry name" value="ABC_tran"/>
    <property type="match status" value="1"/>
</dbReference>
<dbReference type="InterPro" id="IPR003439">
    <property type="entry name" value="ABC_transporter-like_ATP-bd"/>
</dbReference>